<evidence type="ECO:0000313" key="1">
    <source>
        <dbReference type="EMBL" id="SBT07488.1"/>
    </source>
</evidence>
<accession>A0A1A8XU83</accession>
<dbReference type="AlphaFoldDB" id="A0A1A8XU83"/>
<organism evidence="1 2">
    <name type="scientific">Candidatus Accumulibacter aalborgensis</name>
    <dbReference type="NCBI Taxonomy" id="1860102"/>
    <lineage>
        <taxon>Bacteria</taxon>
        <taxon>Pseudomonadati</taxon>
        <taxon>Pseudomonadota</taxon>
        <taxon>Betaproteobacteria</taxon>
        <taxon>Candidatus Accumulibacter</taxon>
    </lineage>
</organism>
<name>A0A1A8XU83_9PROT</name>
<sequence>MNPTDTPGLACNGLPVIDRCAASLPDNPQCAPNYHFGMLLGVADFRAEQGFHVGRLRRHQRLLHGSGVVAGYPVRFDDKDFELHVGPGYAIDSLGRDLLLDKEQCVSLPKWWEKHSGDEEFDDLKSVEDVRFDLDVVVCYSSCLDQPVPAIAEPCAGSAADIAYARLCETAQLALHRHVDAAVAVRPGPYHLLQRWLGLAVVATDGEGQPLPAEQWLSDSVAAVQALPAAEQGAARAALLREISARAVADISPFAPEADEADLCLTLARLREVHIWQDANGWQATIGSVELGARSTLLPSSLLQMVLLADPPPSTII</sequence>
<keyword evidence="2" id="KW-1185">Reference proteome</keyword>
<dbReference type="EMBL" id="FLQX01000121">
    <property type="protein sequence ID" value="SBT07488.1"/>
    <property type="molecule type" value="Genomic_DNA"/>
</dbReference>
<dbReference type="RefSeq" id="WP_186407726.1">
    <property type="nucleotide sequence ID" value="NZ_FLQX01000121.1"/>
</dbReference>
<proteinExistence type="predicted"/>
<evidence type="ECO:0000313" key="2">
    <source>
        <dbReference type="Proteomes" id="UP000199169"/>
    </source>
</evidence>
<gene>
    <name evidence="1" type="ORF">ACCAA_440011</name>
</gene>
<protein>
    <submittedName>
        <fullName evidence="1">Uncharacterized protein</fullName>
    </submittedName>
</protein>
<reference evidence="2" key="1">
    <citation type="submission" date="2016-06" db="EMBL/GenBank/DDBJ databases">
        <authorList>
            <person name="McIlroy S.J."/>
            <person name="Karst S.M."/>
            <person name="Albertsen M."/>
        </authorList>
    </citation>
    <scope>NUCLEOTIDE SEQUENCE [LARGE SCALE GENOMIC DNA]</scope>
</reference>
<dbReference type="Proteomes" id="UP000199169">
    <property type="component" value="Unassembled WGS sequence"/>
</dbReference>
<dbReference type="STRING" id="1860102.ACCAA_440011"/>